<dbReference type="GO" id="GO:0016020">
    <property type="term" value="C:membrane"/>
    <property type="evidence" value="ECO:0007669"/>
    <property type="project" value="InterPro"/>
</dbReference>
<organism evidence="11 12">
    <name type="scientific">Arcanobacterium buesumense</name>
    <dbReference type="NCBI Taxonomy" id="2722751"/>
    <lineage>
        <taxon>Bacteria</taxon>
        <taxon>Bacillati</taxon>
        <taxon>Actinomycetota</taxon>
        <taxon>Actinomycetes</taxon>
        <taxon>Actinomycetales</taxon>
        <taxon>Actinomycetaceae</taxon>
        <taxon>Arcanobacterium</taxon>
    </lineage>
</organism>
<dbReference type="InterPro" id="IPR003594">
    <property type="entry name" value="HATPase_dom"/>
</dbReference>
<evidence type="ECO:0000256" key="3">
    <source>
        <dbReference type="ARBA" id="ARBA00022553"/>
    </source>
</evidence>
<keyword evidence="3" id="KW-0597">Phosphoprotein</keyword>
<name>A0A6H2EIN7_9ACTO</name>
<dbReference type="Proteomes" id="UP000502298">
    <property type="component" value="Chromosome"/>
</dbReference>
<evidence type="ECO:0000256" key="9">
    <source>
        <dbReference type="SAM" id="Phobius"/>
    </source>
</evidence>
<keyword evidence="9" id="KW-0472">Membrane</keyword>
<keyword evidence="7" id="KW-0067">ATP-binding</keyword>
<dbReference type="PANTHER" id="PTHR24421">
    <property type="entry name" value="NITRATE/NITRITE SENSOR PROTEIN NARX-RELATED"/>
    <property type="match status" value="1"/>
</dbReference>
<gene>
    <name evidence="11" type="ORF">HC352_02135</name>
</gene>
<dbReference type="Pfam" id="PF02518">
    <property type="entry name" value="HATPase_c"/>
    <property type="match status" value="1"/>
</dbReference>
<proteinExistence type="predicted"/>
<evidence type="ECO:0000256" key="8">
    <source>
        <dbReference type="ARBA" id="ARBA00023012"/>
    </source>
</evidence>
<dbReference type="SMART" id="SM00387">
    <property type="entry name" value="HATPase_c"/>
    <property type="match status" value="1"/>
</dbReference>
<dbReference type="SUPFAM" id="SSF55874">
    <property type="entry name" value="ATPase domain of HSP90 chaperone/DNA topoisomerase II/histidine kinase"/>
    <property type="match status" value="1"/>
</dbReference>
<dbReference type="GO" id="GO:0000155">
    <property type="term" value="F:phosphorelay sensor kinase activity"/>
    <property type="evidence" value="ECO:0007669"/>
    <property type="project" value="InterPro"/>
</dbReference>
<keyword evidence="9" id="KW-0812">Transmembrane</keyword>
<keyword evidence="8" id="KW-0902">Two-component regulatory system</keyword>
<keyword evidence="6 11" id="KW-0418">Kinase</keyword>
<evidence type="ECO:0000313" key="12">
    <source>
        <dbReference type="Proteomes" id="UP000502298"/>
    </source>
</evidence>
<evidence type="ECO:0000256" key="2">
    <source>
        <dbReference type="ARBA" id="ARBA00012438"/>
    </source>
</evidence>
<dbReference type="KEGG" id="arca:HC352_02135"/>
<dbReference type="InterPro" id="IPR011712">
    <property type="entry name" value="Sig_transdc_His_kin_sub3_dim/P"/>
</dbReference>
<dbReference type="EC" id="2.7.13.3" evidence="2"/>
<reference evidence="11 12" key="1">
    <citation type="submission" date="2020-03" db="EMBL/GenBank/DDBJ databases">
        <title>Complete genome of Arcanobacterium buesumensis sp. nov. strain 2701.</title>
        <authorList>
            <person name="Borowiak M."/>
            <person name="Alssahen M."/>
            <person name="Laemmler C."/>
            <person name="Malorny B."/>
            <person name="Hassan A."/>
            <person name="Prenger-Berninghoff E."/>
            <person name="Ploetz M."/>
            <person name="Abdulmawjood A."/>
        </authorList>
    </citation>
    <scope>NUCLEOTIDE SEQUENCE [LARGE SCALE GENOMIC DNA]</scope>
    <source>
        <strain evidence="11 12">2701</strain>
    </source>
</reference>
<evidence type="ECO:0000256" key="1">
    <source>
        <dbReference type="ARBA" id="ARBA00000085"/>
    </source>
</evidence>
<dbReference type="Pfam" id="PF07730">
    <property type="entry name" value="HisKA_3"/>
    <property type="match status" value="1"/>
</dbReference>
<evidence type="ECO:0000259" key="10">
    <source>
        <dbReference type="SMART" id="SM00387"/>
    </source>
</evidence>
<keyword evidence="12" id="KW-1185">Reference proteome</keyword>
<dbReference type="PANTHER" id="PTHR24421:SF10">
    <property type="entry name" value="NITRATE_NITRITE SENSOR PROTEIN NARQ"/>
    <property type="match status" value="1"/>
</dbReference>
<evidence type="ECO:0000256" key="6">
    <source>
        <dbReference type="ARBA" id="ARBA00022777"/>
    </source>
</evidence>
<evidence type="ECO:0000313" key="11">
    <source>
        <dbReference type="EMBL" id="QJC21435.1"/>
    </source>
</evidence>
<evidence type="ECO:0000256" key="4">
    <source>
        <dbReference type="ARBA" id="ARBA00022679"/>
    </source>
</evidence>
<accession>A0A6H2EIN7</accession>
<feature type="transmembrane region" description="Helical" evidence="9">
    <location>
        <begin position="96"/>
        <end position="115"/>
    </location>
</feature>
<dbReference type="AlphaFoldDB" id="A0A6H2EIN7"/>
<comment type="catalytic activity">
    <reaction evidence="1">
        <text>ATP + protein L-histidine = ADP + protein N-phospho-L-histidine.</text>
        <dbReference type="EC" id="2.7.13.3"/>
    </reaction>
</comment>
<sequence>MQILLLWLLSVACAVNILIRRSDPTSAHILFIFFLLCRCIFFPGVLMVADVVVLIMIYSAATQARIALAVLVILSAVGALAFLWVQHLPRHSWHDIIFFIALLGLIGTTTLAGFARRSQVAQARKFDVTQHLLQQETEENQRGAVVRERTRIARDLHDIVAHTLGVVIAQADGGRYAGRKDPDKALVALDTIADMSRAALTDIRSIVGVLREPADEEELLSPQPVTQDIDSLVARVQKSGFDIAFVQIGPIQTLPAGIGNVLYRICQESVTNAMKHGGPNVAIVIKLEWHETDVTLSVIDNGRGASVANDGKGNGILGMTERAALFGGTLEARARPGGGFIVRATIPYDGNPHERRA</sequence>
<evidence type="ECO:0000256" key="7">
    <source>
        <dbReference type="ARBA" id="ARBA00022840"/>
    </source>
</evidence>
<dbReference type="Gene3D" id="3.30.565.10">
    <property type="entry name" value="Histidine kinase-like ATPase, C-terminal domain"/>
    <property type="match status" value="1"/>
</dbReference>
<keyword evidence="4" id="KW-0808">Transferase</keyword>
<dbReference type="CDD" id="cd16917">
    <property type="entry name" value="HATPase_UhpB-NarQ-NarX-like"/>
    <property type="match status" value="1"/>
</dbReference>
<feature type="transmembrane region" description="Helical" evidence="9">
    <location>
        <begin position="30"/>
        <end position="59"/>
    </location>
</feature>
<evidence type="ECO:0000256" key="5">
    <source>
        <dbReference type="ARBA" id="ARBA00022741"/>
    </source>
</evidence>
<dbReference type="GO" id="GO:0046983">
    <property type="term" value="F:protein dimerization activity"/>
    <property type="evidence" value="ECO:0007669"/>
    <property type="project" value="InterPro"/>
</dbReference>
<keyword evidence="9" id="KW-1133">Transmembrane helix</keyword>
<protein>
    <recommendedName>
        <fullName evidence="2">histidine kinase</fullName>
        <ecNumber evidence="2">2.7.13.3</ecNumber>
    </recommendedName>
</protein>
<dbReference type="GO" id="GO:0005524">
    <property type="term" value="F:ATP binding"/>
    <property type="evidence" value="ECO:0007669"/>
    <property type="project" value="UniProtKB-KW"/>
</dbReference>
<dbReference type="Gene3D" id="1.20.5.1930">
    <property type="match status" value="1"/>
</dbReference>
<keyword evidence="5" id="KW-0547">Nucleotide-binding</keyword>
<dbReference type="EMBL" id="CP050804">
    <property type="protein sequence ID" value="QJC21435.1"/>
    <property type="molecule type" value="Genomic_DNA"/>
</dbReference>
<feature type="domain" description="Histidine kinase/HSP90-like ATPase" evidence="10">
    <location>
        <begin position="257"/>
        <end position="350"/>
    </location>
</feature>
<dbReference type="InterPro" id="IPR050482">
    <property type="entry name" value="Sensor_HK_TwoCompSys"/>
</dbReference>
<feature type="transmembrane region" description="Helical" evidence="9">
    <location>
        <begin position="66"/>
        <end position="84"/>
    </location>
</feature>
<dbReference type="InterPro" id="IPR036890">
    <property type="entry name" value="HATPase_C_sf"/>
</dbReference>